<dbReference type="EMBL" id="CAJVPU010004250">
    <property type="protein sequence ID" value="CAG8530285.1"/>
    <property type="molecule type" value="Genomic_DNA"/>
</dbReference>
<organism evidence="1 2">
    <name type="scientific">Dentiscutata heterogama</name>
    <dbReference type="NCBI Taxonomy" id="1316150"/>
    <lineage>
        <taxon>Eukaryota</taxon>
        <taxon>Fungi</taxon>
        <taxon>Fungi incertae sedis</taxon>
        <taxon>Mucoromycota</taxon>
        <taxon>Glomeromycotina</taxon>
        <taxon>Glomeromycetes</taxon>
        <taxon>Diversisporales</taxon>
        <taxon>Gigasporaceae</taxon>
        <taxon>Dentiscutata</taxon>
    </lineage>
</organism>
<sequence>MPPQPQNLDDIDISDSLCLTLNKENFLVRDSIIRKNRIILFTTKANIQHLSRVLYWIIDGIFKTVPTIFCQLYTIHTPIGTVDNSRSIISRFIEFAEESNILLRPTTILTDFELTAINASHDEFPSSVHDSMEIDIPRTSNIVEAWHQHWENLVDRSHVGVYTIVTKFQKEQQQVEYQIETILHGTPCLKPKKDIIEREKRLDTIIYN</sequence>
<protein>
    <submittedName>
        <fullName evidence="1">10054_t:CDS:1</fullName>
    </submittedName>
</protein>
<dbReference type="Proteomes" id="UP000789702">
    <property type="component" value="Unassembled WGS sequence"/>
</dbReference>
<reference evidence="1" key="1">
    <citation type="submission" date="2021-06" db="EMBL/GenBank/DDBJ databases">
        <authorList>
            <person name="Kallberg Y."/>
            <person name="Tangrot J."/>
            <person name="Rosling A."/>
        </authorList>
    </citation>
    <scope>NUCLEOTIDE SEQUENCE</scope>
    <source>
        <strain evidence="1">IL203A</strain>
    </source>
</reference>
<gene>
    <name evidence="1" type="ORF">DHETER_LOCUS4334</name>
</gene>
<evidence type="ECO:0000313" key="1">
    <source>
        <dbReference type="EMBL" id="CAG8530285.1"/>
    </source>
</evidence>
<keyword evidence="2" id="KW-1185">Reference proteome</keyword>
<name>A0ACA9LK69_9GLOM</name>
<proteinExistence type="predicted"/>
<evidence type="ECO:0000313" key="2">
    <source>
        <dbReference type="Proteomes" id="UP000789702"/>
    </source>
</evidence>
<comment type="caution">
    <text evidence="1">The sequence shown here is derived from an EMBL/GenBank/DDBJ whole genome shotgun (WGS) entry which is preliminary data.</text>
</comment>
<accession>A0ACA9LK69</accession>